<dbReference type="EMBL" id="PJQY01000086">
    <property type="protein sequence ID" value="PQQ19027.1"/>
    <property type="molecule type" value="Genomic_DNA"/>
</dbReference>
<evidence type="ECO:0000313" key="2">
    <source>
        <dbReference type="Proteomes" id="UP000250321"/>
    </source>
</evidence>
<protein>
    <submittedName>
        <fullName evidence="1">Uncharacterized protein</fullName>
    </submittedName>
</protein>
<gene>
    <name evidence="1" type="ORF">Pyn_14967</name>
</gene>
<organism evidence="1 2">
    <name type="scientific">Prunus yedoensis var. nudiflora</name>
    <dbReference type="NCBI Taxonomy" id="2094558"/>
    <lineage>
        <taxon>Eukaryota</taxon>
        <taxon>Viridiplantae</taxon>
        <taxon>Streptophyta</taxon>
        <taxon>Embryophyta</taxon>
        <taxon>Tracheophyta</taxon>
        <taxon>Spermatophyta</taxon>
        <taxon>Magnoliopsida</taxon>
        <taxon>eudicotyledons</taxon>
        <taxon>Gunneridae</taxon>
        <taxon>Pentapetalae</taxon>
        <taxon>rosids</taxon>
        <taxon>fabids</taxon>
        <taxon>Rosales</taxon>
        <taxon>Rosaceae</taxon>
        <taxon>Amygdaloideae</taxon>
        <taxon>Amygdaleae</taxon>
        <taxon>Prunus</taxon>
    </lineage>
</organism>
<accession>A0A314ZLI5</accession>
<sequence>MVPSQNMVGRFPLQMVGDLAKVVGCIFAKLAERFFCKSGRALLKKLGWGPLNPLVDHSSCKKLGQGGFSLCASGRPPRNTWASQVRPRKLKFGRRYFRQGVSGKYFPRGSWRMVIHA</sequence>
<comment type="caution">
    <text evidence="1">The sequence shown here is derived from an EMBL/GenBank/DDBJ whole genome shotgun (WGS) entry which is preliminary data.</text>
</comment>
<evidence type="ECO:0000313" key="1">
    <source>
        <dbReference type="EMBL" id="PQQ19027.1"/>
    </source>
</evidence>
<proteinExistence type="predicted"/>
<dbReference type="AlphaFoldDB" id="A0A314ZLI5"/>
<reference evidence="1 2" key="1">
    <citation type="submission" date="2018-02" db="EMBL/GenBank/DDBJ databases">
        <title>Draft genome of wild Prunus yedoensis var. nudiflora.</title>
        <authorList>
            <person name="Baek S."/>
            <person name="Kim J.-H."/>
            <person name="Choi K."/>
            <person name="Kim G.-B."/>
            <person name="Cho A."/>
            <person name="Jang H."/>
            <person name="Shin C.-H."/>
            <person name="Yu H.-J."/>
            <person name="Mun J.-H."/>
        </authorList>
    </citation>
    <scope>NUCLEOTIDE SEQUENCE [LARGE SCALE GENOMIC DNA]</scope>
    <source>
        <strain evidence="2">cv. Jeju island</strain>
        <tissue evidence="1">Leaf</tissue>
    </source>
</reference>
<name>A0A314ZLI5_PRUYE</name>
<dbReference type="Proteomes" id="UP000250321">
    <property type="component" value="Unassembled WGS sequence"/>
</dbReference>
<keyword evidence="2" id="KW-1185">Reference proteome</keyword>